<evidence type="ECO:0000256" key="1">
    <source>
        <dbReference type="ARBA" id="ARBA00009884"/>
    </source>
</evidence>
<dbReference type="Pfam" id="PF00995">
    <property type="entry name" value="Sec1"/>
    <property type="match status" value="1"/>
</dbReference>
<accession>A0A7I8W6P8</accession>
<evidence type="ECO:0000313" key="3">
    <source>
        <dbReference type="Proteomes" id="UP000549394"/>
    </source>
</evidence>
<dbReference type="EMBL" id="CAJFCJ010000019">
    <property type="protein sequence ID" value="CAD5123563.1"/>
    <property type="molecule type" value="Genomic_DNA"/>
</dbReference>
<keyword evidence="3" id="KW-1185">Reference proteome</keyword>
<dbReference type="InterPro" id="IPR027482">
    <property type="entry name" value="Sec1-like_dom2"/>
</dbReference>
<dbReference type="Proteomes" id="UP000549394">
    <property type="component" value="Unassembled WGS sequence"/>
</dbReference>
<gene>
    <name evidence="2" type="ORF">DGYR_LOCUS11231</name>
</gene>
<proteinExistence type="inferred from homology"/>
<organism evidence="2 3">
    <name type="scientific">Dimorphilus gyrociliatus</name>
    <dbReference type="NCBI Taxonomy" id="2664684"/>
    <lineage>
        <taxon>Eukaryota</taxon>
        <taxon>Metazoa</taxon>
        <taxon>Spiralia</taxon>
        <taxon>Lophotrochozoa</taxon>
        <taxon>Annelida</taxon>
        <taxon>Polychaeta</taxon>
        <taxon>Polychaeta incertae sedis</taxon>
        <taxon>Dinophilidae</taxon>
        <taxon>Dimorphilus</taxon>
    </lineage>
</organism>
<protein>
    <submittedName>
        <fullName evidence="2">Uncharacterized protein</fullName>
    </submittedName>
</protein>
<name>A0A7I8W6P8_9ANNE</name>
<dbReference type="Gene3D" id="3.40.50.1910">
    <property type="match status" value="2"/>
</dbReference>
<evidence type="ECO:0000313" key="2">
    <source>
        <dbReference type="EMBL" id="CAD5123563.1"/>
    </source>
</evidence>
<dbReference type="Gene3D" id="3.40.50.2060">
    <property type="match status" value="1"/>
</dbReference>
<dbReference type="Gene3D" id="1.25.40.850">
    <property type="match status" value="1"/>
</dbReference>
<dbReference type="InterPro" id="IPR036045">
    <property type="entry name" value="Sec1-like_sf"/>
</dbReference>
<comment type="caution">
    <text evidence="2">The sequence shown here is derived from an EMBL/GenBank/DDBJ whole genome shotgun (WGS) entry which is preliminary data.</text>
</comment>
<dbReference type="InterPro" id="IPR043155">
    <property type="entry name" value="VPS33_dom3b"/>
</dbReference>
<dbReference type="PANTHER" id="PTHR11679">
    <property type="entry name" value="VESICLE PROTEIN SORTING-ASSOCIATED"/>
    <property type="match status" value="1"/>
</dbReference>
<dbReference type="AlphaFoldDB" id="A0A7I8W6P8"/>
<sequence length="584" mass="67077">MSTLDMHDLKKLAREELQLKFSDTYPKILVVDNALLRPLDKLFGNSFIRETARLKRLYTLDSMEDKLFDAQHITFMIRPTCDKVKRIINHVQGLIAKGKNHIYTLVCVPRRLHVCMTILEEEGLHDVIKLDDFAIDCVPLDTDLVSLEISDCFSSLFLDKDKKYLYDVAHSLHTLYCCFGKFVNYYTVGENALAAYELFDKLLVCNGDISHSREDVYHVLLVDRNVDLISPLLSSQVYPALAADIFDIKCSQIELSQQQVVSFDNTDPFYQQKFRDALYPKAQTILKELLITLKDKKDESKTLRNVADMKNFVSTELKGAMDMKNSVAKHLKICELIKSKKYDPLQNNIEFIQTMEQKMLLGIDYKETATFVEEFIVQQSDPSHALRLLSLLNLTQDCIPRSKMEEYFKYFLQAYGFQYLTWLHNAKKASFLGDSDQSFQTRPTFKTFSGKKCPLVNKAGTAESSNIEDNFAPNYVYGGYYTPLVAHLVDKLILNRPETKQIYDDYGKMLNVPVKFFTKGESARGGNRKPMYTKTILVYFIGGCTRAELSALRTYARPSKNYRLIFATTEMLNSVSLIDSVKCT</sequence>
<dbReference type="OrthoDB" id="10262528at2759"/>
<comment type="similarity">
    <text evidence="1">Belongs to the STXBP/unc-18/SEC1 family.</text>
</comment>
<dbReference type="GO" id="GO:0016192">
    <property type="term" value="P:vesicle-mediated transport"/>
    <property type="evidence" value="ECO:0007669"/>
    <property type="project" value="InterPro"/>
</dbReference>
<reference evidence="2 3" key="1">
    <citation type="submission" date="2020-08" db="EMBL/GenBank/DDBJ databases">
        <authorList>
            <person name="Hejnol A."/>
        </authorList>
    </citation>
    <scope>NUCLEOTIDE SEQUENCE [LARGE SCALE GENOMIC DNA]</scope>
</reference>
<dbReference type="InterPro" id="IPR043154">
    <property type="entry name" value="Sec-1-like_dom1"/>
</dbReference>
<dbReference type="SUPFAM" id="SSF56815">
    <property type="entry name" value="Sec1/munc18-like (SM) proteins"/>
    <property type="match status" value="1"/>
</dbReference>
<dbReference type="InterPro" id="IPR001619">
    <property type="entry name" value="Sec1-like"/>
</dbReference>